<dbReference type="RefSeq" id="XP_020904700.1">
    <property type="nucleotide sequence ID" value="XM_021049041.2"/>
</dbReference>
<keyword evidence="7" id="KW-1185">Reference proteome</keyword>
<dbReference type="InterPro" id="IPR036860">
    <property type="entry name" value="SH2_dom_sf"/>
</dbReference>
<dbReference type="Proteomes" id="UP000887567">
    <property type="component" value="Unplaced"/>
</dbReference>
<reference evidence="6" key="1">
    <citation type="submission" date="2022-11" db="UniProtKB">
        <authorList>
            <consortium name="EnsemblMetazoa"/>
        </authorList>
    </citation>
    <scope>IDENTIFICATION</scope>
</reference>
<proteinExistence type="predicted"/>
<name>A0A913XI72_EXADI</name>
<sequence>MIKMSGGWYHKGISSQEAFKLLPKNAKDGSFLIRDSESVPNALVLCLRFQGQVHLYRIFTREQDGRLYLQTGSSKGSSLQYFELLEQLVTYYSQPDRGLKCPLKYPIISASYYDESGIYGQCIKETFNPTKHDSSTFVTASDVPMKLGRHLEMVSKLDIPSSGYNRKLDVREFFYDFHLERKNC</sequence>
<dbReference type="KEGG" id="epa:110242989"/>
<dbReference type="OrthoDB" id="10053436at2759"/>
<evidence type="ECO:0000313" key="6">
    <source>
        <dbReference type="EnsemblMetazoa" id="XP_020904700.1"/>
    </source>
</evidence>
<dbReference type="GeneID" id="110242989"/>
<dbReference type="GO" id="GO:0002250">
    <property type="term" value="P:adaptive immune response"/>
    <property type="evidence" value="ECO:0007669"/>
    <property type="project" value="UniProtKB-KW"/>
</dbReference>
<dbReference type="PANTHER" id="PTHR46051">
    <property type="entry name" value="SH2 DOMAIN-CONTAINING PROTEIN"/>
    <property type="match status" value="1"/>
</dbReference>
<evidence type="ECO:0000256" key="1">
    <source>
        <dbReference type="ARBA" id="ARBA00022588"/>
    </source>
</evidence>
<protein>
    <recommendedName>
        <fullName evidence="5">SH2 domain-containing protein</fullName>
    </recommendedName>
</protein>
<keyword evidence="2" id="KW-0391">Immunity</keyword>
<dbReference type="GO" id="GO:0009966">
    <property type="term" value="P:regulation of signal transduction"/>
    <property type="evidence" value="ECO:0007669"/>
    <property type="project" value="TreeGrafter"/>
</dbReference>
<dbReference type="GO" id="GO:0050776">
    <property type="term" value="P:regulation of immune response"/>
    <property type="evidence" value="ECO:0007669"/>
    <property type="project" value="TreeGrafter"/>
</dbReference>
<dbReference type="InterPro" id="IPR000980">
    <property type="entry name" value="SH2"/>
</dbReference>
<dbReference type="PRINTS" id="PR00401">
    <property type="entry name" value="SH2DOMAIN"/>
</dbReference>
<keyword evidence="3" id="KW-1064">Adaptive immunity</keyword>
<keyword evidence="4" id="KW-0727">SH2 domain</keyword>
<evidence type="ECO:0000256" key="3">
    <source>
        <dbReference type="ARBA" id="ARBA00023130"/>
    </source>
</evidence>
<evidence type="ECO:0000259" key="5">
    <source>
        <dbReference type="PROSITE" id="PS50001"/>
    </source>
</evidence>
<accession>A0A913XI72</accession>
<evidence type="ECO:0000256" key="4">
    <source>
        <dbReference type="PROSITE-ProRule" id="PRU00191"/>
    </source>
</evidence>
<dbReference type="GO" id="GO:0045087">
    <property type="term" value="P:innate immune response"/>
    <property type="evidence" value="ECO:0007669"/>
    <property type="project" value="UniProtKB-KW"/>
</dbReference>
<dbReference type="PROSITE" id="PS50001">
    <property type="entry name" value="SH2"/>
    <property type="match status" value="1"/>
</dbReference>
<dbReference type="AlphaFoldDB" id="A0A913XI72"/>
<dbReference type="EnsemblMetazoa" id="XM_021049041.2">
    <property type="protein sequence ID" value="XP_020904700.1"/>
    <property type="gene ID" value="LOC110242989"/>
</dbReference>
<feature type="domain" description="SH2" evidence="5">
    <location>
        <begin position="8"/>
        <end position="107"/>
    </location>
</feature>
<evidence type="ECO:0000256" key="2">
    <source>
        <dbReference type="ARBA" id="ARBA00022859"/>
    </source>
</evidence>
<organism evidence="6 7">
    <name type="scientific">Exaiptasia diaphana</name>
    <name type="common">Tropical sea anemone</name>
    <name type="synonym">Aiptasia pulchella</name>
    <dbReference type="NCBI Taxonomy" id="2652724"/>
    <lineage>
        <taxon>Eukaryota</taxon>
        <taxon>Metazoa</taxon>
        <taxon>Cnidaria</taxon>
        <taxon>Anthozoa</taxon>
        <taxon>Hexacorallia</taxon>
        <taxon>Actiniaria</taxon>
        <taxon>Aiptasiidae</taxon>
        <taxon>Exaiptasia</taxon>
    </lineage>
</organism>
<dbReference type="SUPFAM" id="SSF55550">
    <property type="entry name" value="SH2 domain"/>
    <property type="match status" value="1"/>
</dbReference>
<evidence type="ECO:0000313" key="7">
    <source>
        <dbReference type="Proteomes" id="UP000887567"/>
    </source>
</evidence>
<dbReference type="Gene3D" id="3.30.505.10">
    <property type="entry name" value="SH2 domain"/>
    <property type="match status" value="1"/>
</dbReference>
<dbReference type="Pfam" id="PF00017">
    <property type="entry name" value="SH2"/>
    <property type="match status" value="1"/>
</dbReference>
<dbReference type="PANTHER" id="PTHR46051:SF1">
    <property type="entry name" value="INOSITOL POLYPHOSPHATE-RELATED PHOSPHATASE DOMAIN-CONTAINING PROTEIN"/>
    <property type="match status" value="1"/>
</dbReference>
<dbReference type="SMART" id="SM00252">
    <property type="entry name" value="SH2"/>
    <property type="match status" value="1"/>
</dbReference>
<keyword evidence="1" id="KW-0399">Innate immunity</keyword>